<proteinExistence type="predicted"/>
<dbReference type="SUPFAM" id="SSF56801">
    <property type="entry name" value="Acetyl-CoA synthetase-like"/>
    <property type="match status" value="1"/>
</dbReference>
<evidence type="ECO:0000313" key="4">
    <source>
        <dbReference type="Proteomes" id="UP000466187"/>
    </source>
</evidence>
<evidence type="ECO:0000259" key="2">
    <source>
        <dbReference type="Pfam" id="PF00501"/>
    </source>
</evidence>
<dbReference type="GO" id="GO:0016878">
    <property type="term" value="F:acid-thiol ligase activity"/>
    <property type="evidence" value="ECO:0007669"/>
    <property type="project" value="UniProtKB-ARBA"/>
</dbReference>
<dbReference type="InterPro" id="IPR050237">
    <property type="entry name" value="ATP-dep_AMP-bd_enzyme"/>
</dbReference>
<dbReference type="Gene3D" id="3.30.300.30">
    <property type="match status" value="1"/>
</dbReference>
<feature type="compositionally biased region" description="Polar residues" evidence="1">
    <location>
        <begin position="15"/>
        <end position="24"/>
    </location>
</feature>
<sequence length="204" mass="21708">MAVIVPRDAAPPPTTTSKRTAGSTSLQAPAALAIVDALPRNASGKVLKTRLREEHGAAEADTQAYALGPADTPLLDETIGANFERTAATYPDAEALVDVAGGRRWTYAELNAEIDLVARALIASGIERGDRVGIWAPNCPEWTILQYATAKIGAILVAVNPPTAPTSWPTCSVSRARDSWCQPAHSRRPTTAAWSARCCRKHPM</sequence>
<dbReference type="PANTHER" id="PTHR43767:SF1">
    <property type="entry name" value="NONRIBOSOMAL PEPTIDE SYNTHASE PES1 (EUROFUNG)-RELATED"/>
    <property type="match status" value="1"/>
</dbReference>
<evidence type="ECO:0000256" key="1">
    <source>
        <dbReference type="SAM" id="MobiDB-lite"/>
    </source>
</evidence>
<dbReference type="Pfam" id="PF00501">
    <property type="entry name" value="AMP-binding"/>
    <property type="match status" value="1"/>
</dbReference>
<dbReference type="KEGG" id="mgad:MGAD_00010"/>
<dbReference type="InterPro" id="IPR045851">
    <property type="entry name" value="AMP-bd_C_sf"/>
</dbReference>
<protein>
    <recommendedName>
        <fullName evidence="2">AMP-dependent synthetase/ligase domain-containing protein</fullName>
    </recommendedName>
</protein>
<dbReference type="Proteomes" id="UP000466187">
    <property type="component" value="Chromosome"/>
</dbReference>
<dbReference type="EMBL" id="AP022608">
    <property type="protein sequence ID" value="BBZ15666.1"/>
    <property type="molecule type" value="Genomic_DNA"/>
</dbReference>
<dbReference type="InterPro" id="IPR000873">
    <property type="entry name" value="AMP-dep_synth/lig_dom"/>
</dbReference>
<feature type="domain" description="AMP-dependent synthetase/ligase" evidence="2">
    <location>
        <begin position="83"/>
        <end position="162"/>
    </location>
</feature>
<reference evidence="3 4" key="1">
    <citation type="journal article" date="2019" name="Emerg. Microbes Infect.">
        <title>Comprehensive subspecies identification of 175 nontuberculous mycobacteria species based on 7547 genomic profiles.</title>
        <authorList>
            <person name="Matsumoto Y."/>
            <person name="Kinjo T."/>
            <person name="Motooka D."/>
            <person name="Nabeya D."/>
            <person name="Jung N."/>
            <person name="Uechi K."/>
            <person name="Horii T."/>
            <person name="Iida T."/>
            <person name="Fujita J."/>
            <person name="Nakamura S."/>
        </authorList>
    </citation>
    <scope>NUCLEOTIDE SEQUENCE [LARGE SCALE GENOMIC DNA]</scope>
    <source>
        <strain evidence="3 4">JCM 12688</strain>
    </source>
</reference>
<accession>A0A7I7WDR7</accession>
<name>A0A7I7WDR7_MYCGU</name>
<dbReference type="PANTHER" id="PTHR43767">
    <property type="entry name" value="LONG-CHAIN-FATTY-ACID--COA LIGASE"/>
    <property type="match status" value="1"/>
</dbReference>
<feature type="region of interest" description="Disordered" evidence="1">
    <location>
        <begin position="1"/>
        <end position="24"/>
    </location>
</feature>
<dbReference type="Gene3D" id="3.40.50.980">
    <property type="match status" value="1"/>
</dbReference>
<gene>
    <name evidence="3" type="ORF">MGAD_00010</name>
</gene>
<evidence type="ECO:0000313" key="3">
    <source>
        <dbReference type="EMBL" id="BBZ15666.1"/>
    </source>
</evidence>
<organism evidence="3 4">
    <name type="scientific">Mycolicibacterium gadium</name>
    <name type="common">Mycobacterium gadium</name>
    <dbReference type="NCBI Taxonomy" id="1794"/>
    <lineage>
        <taxon>Bacteria</taxon>
        <taxon>Bacillati</taxon>
        <taxon>Actinomycetota</taxon>
        <taxon>Actinomycetes</taxon>
        <taxon>Mycobacteriales</taxon>
        <taxon>Mycobacteriaceae</taxon>
        <taxon>Mycolicibacterium</taxon>
    </lineage>
</organism>
<dbReference type="AlphaFoldDB" id="A0A7I7WDR7"/>